<gene>
    <name evidence="1" type="ORF">BV25DRAFT_1545999</name>
</gene>
<dbReference type="EMBL" id="MU277259">
    <property type="protein sequence ID" value="KAI0056710.1"/>
    <property type="molecule type" value="Genomic_DNA"/>
</dbReference>
<evidence type="ECO:0000313" key="1">
    <source>
        <dbReference type="EMBL" id="KAI0056710.1"/>
    </source>
</evidence>
<protein>
    <submittedName>
        <fullName evidence="1">Uncharacterized protein</fullName>
    </submittedName>
</protein>
<organism evidence="1 2">
    <name type="scientific">Artomyces pyxidatus</name>
    <dbReference type="NCBI Taxonomy" id="48021"/>
    <lineage>
        <taxon>Eukaryota</taxon>
        <taxon>Fungi</taxon>
        <taxon>Dikarya</taxon>
        <taxon>Basidiomycota</taxon>
        <taxon>Agaricomycotina</taxon>
        <taxon>Agaricomycetes</taxon>
        <taxon>Russulales</taxon>
        <taxon>Auriscalpiaceae</taxon>
        <taxon>Artomyces</taxon>
    </lineage>
</organism>
<keyword evidence="2" id="KW-1185">Reference proteome</keyword>
<evidence type="ECO:0000313" key="2">
    <source>
        <dbReference type="Proteomes" id="UP000814140"/>
    </source>
</evidence>
<reference evidence="1" key="1">
    <citation type="submission" date="2021-03" db="EMBL/GenBank/DDBJ databases">
        <authorList>
            <consortium name="DOE Joint Genome Institute"/>
            <person name="Ahrendt S."/>
            <person name="Looney B.P."/>
            <person name="Miyauchi S."/>
            <person name="Morin E."/>
            <person name="Drula E."/>
            <person name="Courty P.E."/>
            <person name="Chicoki N."/>
            <person name="Fauchery L."/>
            <person name="Kohler A."/>
            <person name="Kuo A."/>
            <person name="Labutti K."/>
            <person name="Pangilinan J."/>
            <person name="Lipzen A."/>
            <person name="Riley R."/>
            <person name="Andreopoulos W."/>
            <person name="He G."/>
            <person name="Johnson J."/>
            <person name="Barry K.W."/>
            <person name="Grigoriev I.V."/>
            <person name="Nagy L."/>
            <person name="Hibbett D."/>
            <person name="Henrissat B."/>
            <person name="Matheny P.B."/>
            <person name="Labbe J."/>
            <person name="Martin F."/>
        </authorList>
    </citation>
    <scope>NUCLEOTIDE SEQUENCE</scope>
    <source>
        <strain evidence="1">HHB10654</strain>
    </source>
</reference>
<sequence>MSIPTATHDDASSPTSPSYLLTTTQRKRLVKSTRKLAKILGTTPLLQVTPPSPGYASTTFRKAQAAKTESVRSGSRAAETPSAVAALAKISSLEPALAPRRRKGDASDSDASSIRSASSAPAMRGSALWPDSASRVRLMQPPILRFKAKRPDQETSRFSISSRTSTIGGRSRSGSTASVFSTLITPITSRFSTVSNVSTASGVESEKRIKEREIKTRRKRISKLKRFLGEAVPPTLVTPTLDPARKQQLRRSRSLSISDLPLQEPPLPEEDYTRSERPSFSSSRFAPLETSSGVVVAEGDESQSYVCPSPTPTLPRPSSSSTEDIIAKPAADIGAFPSRRSHLRARSEAPPPRFASMFDATGEGATAYFDDAEPLDDTEPRSSSMDLPPRSESRLQNLLDWTPEQRAAASAHRSERRQGWSGEWNAASVQDVIVKLRDLR</sequence>
<accession>A0ACB8SKT9</accession>
<name>A0ACB8SKT9_9AGAM</name>
<comment type="caution">
    <text evidence="1">The sequence shown here is derived from an EMBL/GenBank/DDBJ whole genome shotgun (WGS) entry which is preliminary data.</text>
</comment>
<dbReference type="Proteomes" id="UP000814140">
    <property type="component" value="Unassembled WGS sequence"/>
</dbReference>
<reference evidence="1" key="2">
    <citation type="journal article" date="2022" name="New Phytol.">
        <title>Evolutionary transition to the ectomycorrhizal habit in the genomes of a hyperdiverse lineage of mushroom-forming fungi.</title>
        <authorList>
            <person name="Looney B."/>
            <person name="Miyauchi S."/>
            <person name="Morin E."/>
            <person name="Drula E."/>
            <person name="Courty P.E."/>
            <person name="Kohler A."/>
            <person name="Kuo A."/>
            <person name="LaButti K."/>
            <person name="Pangilinan J."/>
            <person name="Lipzen A."/>
            <person name="Riley R."/>
            <person name="Andreopoulos W."/>
            <person name="He G."/>
            <person name="Johnson J."/>
            <person name="Nolan M."/>
            <person name="Tritt A."/>
            <person name="Barry K.W."/>
            <person name="Grigoriev I.V."/>
            <person name="Nagy L.G."/>
            <person name="Hibbett D."/>
            <person name="Henrissat B."/>
            <person name="Matheny P.B."/>
            <person name="Labbe J."/>
            <person name="Martin F.M."/>
        </authorList>
    </citation>
    <scope>NUCLEOTIDE SEQUENCE</scope>
    <source>
        <strain evidence="1">HHB10654</strain>
    </source>
</reference>
<proteinExistence type="predicted"/>